<accession>A0A3M7FID4</accession>
<dbReference type="GO" id="GO:0140625">
    <property type="term" value="F:opioid growth factor receptor activity"/>
    <property type="evidence" value="ECO:0007669"/>
    <property type="project" value="InterPro"/>
</dbReference>
<sequence>MQHPLHFPTRRFASVLATSIPKTPVCARLFATSPISPREHPRKLFATRPSHRLFTSTTTTKMSSAPSATVQLYTGGSLDASSSSDTLEKILTTWSDRTLEARHDYIQHLFPLPERSPVNPDAPVLTKEVRDAFLDPGSQGAALREGLQKAFGRMCRFYGFVLDESQGAIAKASNFDERAPDSWLTTVDHNHLRITRIIRCMRILGMFI</sequence>
<dbReference type="Pfam" id="PF04664">
    <property type="entry name" value="OGFr_N"/>
    <property type="match status" value="1"/>
</dbReference>
<dbReference type="InterPro" id="IPR039574">
    <property type="entry name" value="OGFr"/>
</dbReference>
<organism evidence="3 4">
    <name type="scientific">Hortaea werneckii</name>
    <name type="common">Black yeast</name>
    <name type="synonym">Cladosporium werneckii</name>
    <dbReference type="NCBI Taxonomy" id="91943"/>
    <lineage>
        <taxon>Eukaryota</taxon>
        <taxon>Fungi</taxon>
        <taxon>Dikarya</taxon>
        <taxon>Ascomycota</taxon>
        <taxon>Pezizomycotina</taxon>
        <taxon>Dothideomycetes</taxon>
        <taxon>Dothideomycetidae</taxon>
        <taxon>Mycosphaerellales</taxon>
        <taxon>Teratosphaeriaceae</taxon>
        <taxon>Hortaea</taxon>
    </lineage>
</organism>
<comment type="similarity">
    <text evidence="1">Belongs to the opioid growth factor receptor family.</text>
</comment>
<dbReference type="AlphaFoldDB" id="A0A3M7FID4"/>
<dbReference type="OrthoDB" id="9030204at2759"/>
<dbReference type="Proteomes" id="UP000268823">
    <property type="component" value="Unassembled WGS sequence"/>
</dbReference>
<reference evidence="3 4" key="1">
    <citation type="journal article" date="2018" name="BMC Genomics">
        <title>Genomic evidence for intraspecific hybridization in a clonal and extremely halotolerant yeast.</title>
        <authorList>
            <person name="Gostincar C."/>
            <person name="Stajich J.E."/>
            <person name="Zupancic J."/>
            <person name="Zalar P."/>
            <person name="Gunde-Cimerman N."/>
        </authorList>
    </citation>
    <scope>NUCLEOTIDE SEQUENCE [LARGE SCALE GENOMIC DNA]</scope>
    <source>
        <strain evidence="3 4">EXF-2788</strain>
    </source>
</reference>
<dbReference type="PANTHER" id="PTHR14015">
    <property type="entry name" value="OPIOID GROWTH FACTOR RECEPTOR OGFR ZETA-TYPE OPIOID RECEPTOR"/>
    <property type="match status" value="1"/>
</dbReference>
<evidence type="ECO:0000256" key="1">
    <source>
        <dbReference type="ARBA" id="ARBA00010365"/>
    </source>
</evidence>
<evidence type="ECO:0000313" key="3">
    <source>
        <dbReference type="EMBL" id="RMY88563.1"/>
    </source>
</evidence>
<dbReference type="InterPro" id="IPR006757">
    <property type="entry name" value="OGF_rcpt"/>
</dbReference>
<gene>
    <name evidence="3" type="ORF">D0861_04759</name>
</gene>
<dbReference type="EMBL" id="QWIR01000077">
    <property type="protein sequence ID" value="RMY88563.1"/>
    <property type="molecule type" value="Genomic_DNA"/>
</dbReference>
<dbReference type="PANTHER" id="PTHR14015:SF2">
    <property type="entry name" value="OPIOID GROWTH FACTOR RECEPTOR (OGFR) CONSERVED DOMAIN-CONTAINING PROTEIN"/>
    <property type="match status" value="1"/>
</dbReference>
<evidence type="ECO:0000313" key="4">
    <source>
        <dbReference type="Proteomes" id="UP000268823"/>
    </source>
</evidence>
<feature type="domain" description="Opioid growth factor receptor (OGFr) conserved" evidence="2">
    <location>
        <begin position="85"/>
        <end position="205"/>
    </location>
</feature>
<evidence type="ECO:0000259" key="2">
    <source>
        <dbReference type="Pfam" id="PF04664"/>
    </source>
</evidence>
<protein>
    <recommendedName>
        <fullName evidence="2">Opioid growth factor receptor (OGFr) conserved domain-containing protein</fullName>
    </recommendedName>
</protein>
<proteinExistence type="inferred from homology"/>
<dbReference type="VEuPathDB" id="FungiDB:BTJ68_08204"/>
<comment type="caution">
    <text evidence="3">The sequence shown here is derived from an EMBL/GenBank/DDBJ whole genome shotgun (WGS) entry which is preliminary data.</text>
</comment>
<name>A0A3M7FID4_HORWE</name>
<dbReference type="GO" id="GO:0016020">
    <property type="term" value="C:membrane"/>
    <property type="evidence" value="ECO:0007669"/>
    <property type="project" value="InterPro"/>
</dbReference>